<evidence type="ECO:0000313" key="1">
    <source>
        <dbReference type="EMBL" id="GIY92955.1"/>
    </source>
</evidence>
<organism evidence="1 2">
    <name type="scientific">Caerostris extrusa</name>
    <name type="common">Bark spider</name>
    <name type="synonym">Caerostris bankana</name>
    <dbReference type="NCBI Taxonomy" id="172846"/>
    <lineage>
        <taxon>Eukaryota</taxon>
        <taxon>Metazoa</taxon>
        <taxon>Ecdysozoa</taxon>
        <taxon>Arthropoda</taxon>
        <taxon>Chelicerata</taxon>
        <taxon>Arachnida</taxon>
        <taxon>Araneae</taxon>
        <taxon>Araneomorphae</taxon>
        <taxon>Entelegynae</taxon>
        <taxon>Araneoidea</taxon>
        <taxon>Araneidae</taxon>
        <taxon>Caerostris</taxon>
    </lineage>
</organism>
<comment type="caution">
    <text evidence="1">The sequence shown here is derived from an EMBL/GenBank/DDBJ whole genome shotgun (WGS) entry which is preliminary data.</text>
</comment>
<name>A0AAV4XG60_CAEEX</name>
<accession>A0AAV4XG60</accession>
<gene>
    <name evidence="1" type="ORF">CEXT_627831</name>
</gene>
<proteinExistence type="predicted"/>
<dbReference type="EMBL" id="BPLR01017606">
    <property type="protein sequence ID" value="GIY92955.1"/>
    <property type="molecule type" value="Genomic_DNA"/>
</dbReference>
<keyword evidence="2" id="KW-1185">Reference proteome</keyword>
<dbReference type="AlphaFoldDB" id="A0AAV4XG60"/>
<evidence type="ECO:0000313" key="2">
    <source>
        <dbReference type="Proteomes" id="UP001054945"/>
    </source>
</evidence>
<dbReference type="Proteomes" id="UP001054945">
    <property type="component" value="Unassembled WGS sequence"/>
</dbReference>
<reference evidence="1 2" key="1">
    <citation type="submission" date="2021-06" db="EMBL/GenBank/DDBJ databases">
        <title>Caerostris extrusa draft genome.</title>
        <authorList>
            <person name="Kono N."/>
            <person name="Arakawa K."/>
        </authorList>
    </citation>
    <scope>NUCLEOTIDE SEQUENCE [LARGE SCALE GENOMIC DNA]</scope>
</reference>
<sequence>MEILKLKCGKVLSQLSIRRIHAATGVQVGSPRRCLALWQCSFLKDGNTSGTEIWGSTTQRILMTIRAKPGFHGQPFAEDWQVAFAPGSSSVLGGRACSLFPTVWVEWL</sequence>
<protein>
    <submittedName>
        <fullName evidence="1">Uncharacterized protein</fullName>
    </submittedName>
</protein>